<reference evidence="1" key="1">
    <citation type="submission" date="2018-12" db="EMBL/GenBank/DDBJ databases">
        <authorList>
            <person name="Will S."/>
            <person name="Neumann-Schaal M."/>
            <person name="Henke P."/>
        </authorList>
    </citation>
    <scope>NUCLEOTIDE SEQUENCE</scope>
    <source>
        <strain evidence="1">PCC 7102</strain>
    </source>
</reference>
<sequence length="79" mass="9004">MPLGLRPYVNQLVQVKSIMTQIIVDSQVLIKLEQHDHEQFEQLPDGYEVDSVENTGARGWGIATPYPSPLLNFSIYVLY</sequence>
<dbReference type="RefSeq" id="WP_127087012.1">
    <property type="nucleotide sequence ID" value="NZ_RSCL01000042.1"/>
</dbReference>
<comment type="caution">
    <text evidence="1">The sequence shown here is derived from an EMBL/GenBank/DDBJ whole genome shotgun (WGS) entry which is preliminary data.</text>
</comment>
<name>A0A3S5K316_9CYAN</name>
<organism evidence="1 2">
    <name type="scientific">Dulcicalothrix desertica PCC 7102</name>
    <dbReference type="NCBI Taxonomy" id="232991"/>
    <lineage>
        <taxon>Bacteria</taxon>
        <taxon>Bacillati</taxon>
        <taxon>Cyanobacteriota</taxon>
        <taxon>Cyanophyceae</taxon>
        <taxon>Nostocales</taxon>
        <taxon>Calotrichaceae</taxon>
        <taxon>Dulcicalothrix</taxon>
    </lineage>
</organism>
<accession>A0A3S5K316</accession>
<reference evidence="1" key="2">
    <citation type="journal article" date="2019" name="Genome Biol. Evol.">
        <title>Day and night: Metabolic profiles and evolutionary relationships of six axenic non-marine cyanobacteria.</title>
        <authorList>
            <person name="Will S.E."/>
            <person name="Henke P."/>
            <person name="Boedeker C."/>
            <person name="Huang S."/>
            <person name="Brinkmann H."/>
            <person name="Rohde M."/>
            <person name="Jarek M."/>
            <person name="Friedl T."/>
            <person name="Seufert S."/>
            <person name="Schumacher M."/>
            <person name="Overmann J."/>
            <person name="Neumann-Schaal M."/>
            <person name="Petersen J."/>
        </authorList>
    </citation>
    <scope>NUCLEOTIDE SEQUENCE [LARGE SCALE GENOMIC DNA]</scope>
    <source>
        <strain evidence="1">PCC 7102</strain>
    </source>
</reference>
<evidence type="ECO:0000313" key="2">
    <source>
        <dbReference type="Proteomes" id="UP000271624"/>
    </source>
</evidence>
<proteinExistence type="predicted"/>
<dbReference type="AlphaFoldDB" id="A0A3S5K316"/>
<gene>
    <name evidence="1" type="ORF">DSM106972_090510</name>
</gene>
<dbReference type="Proteomes" id="UP000271624">
    <property type="component" value="Unassembled WGS sequence"/>
</dbReference>
<dbReference type="EMBL" id="RSCL01000042">
    <property type="protein sequence ID" value="RUS95275.1"/>
    <property type="molecule type" value="Genomic_DNA"/>
</dbReference>
<evidence type="ECO:0000313" key="1">
    <source>
        <dbReference type="EMBL" id="RUS95275.1"/>
    </source>
</evidence>
<protein>
    <submittedName>
        <fullName evidence="1">Uncharacterized protein</fullName>
    </submittedName>
</protein>
<keyword evidence="2" id="KW-1185">Reference proteome</keyword>